<keyword evidence="4" id="KW-1185">Reference proteome</keyword>
<protein>
    <submittedName>
        <fullName evidence="3">Uncharacterized protein</fullName>
    </submittedName>
</protein>
<dbReference type="InParanoid" id="A0A1Y1YZM8"/>
<reference evidence="3 4" key="1">
    <citation type="submission" date="2016-07" db="EMBL/GenBank/DDBJ databases">
        <title>Pervasive Adenine N6-methylation of Active Genes in Fungi.</title>
        <authorList>
            <consortium name="DOE Joint Genome Institute"/>
            <person name="Mondo S.J."/>
            <person name="Dannebaum R.O."/>
            <person name="Kuo R.C."/>
            <person name="Labutti K."/>
            <person name="Haridas S."/>
            <person name="Kuo A."/>
            <person name="Salamov A."/>
            <person name="Ahrendt S.R."/>
            <person name="Lipzen A."/>
            <person name="Sullivan W."/>
            <person name="Andreopoulos W.B."/>
            <person name="Clum A."/>
            <person name="Lindquist E."/>
            <person name="Daum C."/>
            <person name="Ramamoorthy G.K."/>
            <person name="Gryganskyi A."/>
            <person name="Culley D."/>
            <person name="Magnuson J.K."/>
            <person name="James T.Y."/>
            <person name="O'Malley M.A."/>
            <person name="Stajich J.E."/>
            <person name="Spatafora J.W."/>
            <person name="Visel A."/>
            <person name="Grigoriev I.V."/>
        </authorList>
    </citation>
    <scope>NUCLEOTIDE SEQUENCE [LARGE SCALE GENOMIC DNA]</scope>
    <source>
        <strain evidence="3 4">CBS 931.73</strain>
    </source>
</reference>
<feature type="chain" id="PRO_5010999657" evidence="2">
    <location>
        <begin position="21"/>
        <end position="225"/>
    </location>
</feature>
<feature type="transmembrane region" description="Helical" evidence="1">
    <location>
        <begin position="115"/>
        <end position="139"/>
    </location>
</feature>
<proteinExistence type="predicted"/>
<evidence type="ECO:0000313" key="4">
    <source>
        <dbReference type="Proteomes" id="UP000193498"/>
    </source>
</evidence>
<dbReference type="Proteomes" id="UP000193498">
    <property type="component" value="Unassembled WGS sequence"/>
</dbReference>
<keyword evidence="2" id="KW-0732">Signal</keyword>
<feature type="transmembrane region" description="Helical" evidence="1">
    <location>
        <begin position="90"/>
        <end position="108"/>
    </location>
</feature>
<evidence type="ECO:0000313" key="3">
    <source>
        <dbReference type="EMBL" id="ORY03005.1"/>
    </source>
</evidence>
<keyword evidence="1" id="KW-1133">Transmembrane helix</keyword>
<dbReference type="AlphaFoldDB" id="A0A1Y1YZM8"/>
<evidence type="ECO:0000256" key="1">
    <source>
        <dbReference type="SAM" id="Phobius"/>
    </source>
</evidence>
<sequence length="225" mass="25141">MVSTKWIHILILCVVGVCIAAEQPMLDYAPQVSSVALGSSVQTAIPEESKTEIEYVHPPSPAESTARTATVTIYSTSLPYPPDRVGEKEITPLIQQLLAPVVFVYNIIRSIVSRIFRVIAFFISPFVKTASLLLTMLVFRPLILMQYLLTALYPVFFFLTIAMVTGICFGAVGGWFSEVILGILSKSAKPQAKSPEPNHKFNLDKFRMQYPMDSEAEDEWFEDEI</sequence>
<gene>
    <name evidence="3" type="ORF">K493DRAFT_311894</name>
</gene>
<dbReference type="EMBL" id="MCFE01000051">
    <property type="protein sequence ID" value="ORY03005.1"/>
    <property type="molecule type" value="Genomic_DNA"/>
</dbReference>
<keyword evidence="1" id="KW-0812">Transmembrane</keyword>
<comment type="caution">
    <text evidence="3">The sequence shown here is derived from an EMBL/GenBank/DDBJ whole genome shotgun (WGS) entry which is preliminary data.</text>
</comment>
<organism evidence="3 4">
    <name type="scientific">Basidiobolus meristosporus CBS 931.73</name>
    <dbReference type="NCBI Taxonomy" id="1314790"/>
    <lineage>
        <taxon>Eukaryota</taxon>
        <taxon>Fungi</taxon>
        <taxon>Fungi incertae sedis</taxon>
        <taxon>Zoopagomycota</taxon>
        <taxon>Entomophthoromycotina</taxon>
        <taxon>Basidiobolomycetes</taxon>
        <taxon>Basidiobolales</taxon>
        <taxon>Basidiobolaceae</taxon>
        <taxon>Basidiobolus</taxon>
    </lineage>
</organism>
<evidence type="ECO:0000256" key="2">
    <source>
        <dbReference type="SAM" id="SignalP"/>
    </source>
</evidence>
<feature type="transmembrane region" description="Helical" evidence="1">
    <location>
        <begin position="151"/>
        <end position="184"/>
    </location>
</feature>
<keyword evidence="1" id="KW-0472">Membrane</keyword>
<feature type="signal peptide" evidence="2">
    <location>
        <begin position="1"/>
        <end position="20"/>
    </location>
</feature>
<dbReference type="OrthoDB" id="3366475at2759"/>
<name>A0A1Y1YZM8_9FUNG</name>
<accession>A0A1Y1YZM8</accession>